<dbReference type="PANTHER" id="PTHR38111:SF6">
    <property type="entry name" value="FINGER DOMAIN PROTEIN, PUTATIVE (AFU_ORTHOLOGUE AFUA_8G01940)-RELATED"/>
    <property type="match status" value="1"/>
</dbReference>
<dbReference type="Proteomes" id="UP000236546">
    <property type="component" value="Unassembled WGS sequence"/>
</dbReference>
<evidence type="ECO:0000313" key="2">
    <source>
        <dbReference type="EMBL" id="PNP44006.1"/>
    </source>
</evidence>
<reference evidence="3 4" key="1">
    <citation type="journal article" date="2016" name="Genome Announc.">
        <title>Draft Whole-Genome Sequence of Trichoderma gamsii T6085, a Promising Biocontrol Agent of Fusarium Head Blight on Wheat.</title>
        <authorList>
            <person name="Baroncelli R."/>
            <person name="Zapparata A."/>
            <person name="Piaggeschi G."/>
            <person name="Sarrocco S."/>
            <person name="Vannacci G."/>
        </authorList>
    </citation>
    <scope>NUCLEOTIDE SEQUENCE [LARGE SCALE GENOMIC DNA]</scope>
    <source>
        <strain evidence="3 4">T6085</strain>
    </source>
</reference>
<dbReference type="OrthoDB" id="3525185at2759"/>
<dbReference type="STRING" id="398673.A0A0W7VQ46"/>
<name>A0A0W7VQ46_9HYPO</name>
<sequence length="547" mass="61116">MAAAATKTIFSFVSYDNHRVPQDPKSRTLIRRHAMRDVATTRKQKRNYRGNAVQYPESVLYGQDSHDACAGHAPAGKEAVAKRRATKRKLLKKATDSSPQPTKQQLIRIHTIVVDDYSQKFSTRFPILELIAPLTGLHLGMAYISCFTLEPGRTGDGLFSLPLSQMQSRRLLDYLPSLYGKATALTYTVDCLVARLGQITRGLASNTSTEEIDGDVLHHYAKALKEIQRAIDDEELRMAQETLYAAELLGIFELLSPNPQMASWKCHAAGAARLIQLRGPERFKSDFELALFMAHIGPIVTESFLNNKECFLTEGPWKKVLRAAICHDPTIPAEQSKLIYKLWSALIFGPNIFKKVTGLILSPTPPAESEIEAAVEKLQKDLTYLRMWEDLLRQQQQGQTPPSEDDMDPSNNMKFIFAAPGCNKGVNSMPWPVLRGTFMTCGMLKRRLLVSLVPSRFPHVEAEAQALAETALERSRNPAARKEDGLLGGLFLAQTVWVAQAVISTKNIWYGTTADASTLVPDENAMGPMIEQWKFRIWCKELGRSVT</sequence>
<gene>
    <name evidence="3" type="ORF">TGAM01_v207654</name>
    <name evidence="2" type="ORF">TGAMA5MH_04291</name>
</gene>
<keyword evidence="1" id="KW-0539">Nucleus</keyword>
<keyword evidence="4" id="KW-1185">Reference proteome</keyword>
<accession>A0A0W7VQ46</accession>
<dbReference type="Pfam" id="PF11951">
    <property type="entry name" value="Fungal_trans_2"/>
    <property type="match status" value="1"/>
</dbReference>
<reference evidence="3" key="3">
    <citation type="submission" date="2017-08" db="EMBL/GenBank/DDBJ databases">
        <title>Trichoderma gamsii strain T6085, whole genome shotgun sequencing project.</title>
        <authorList>
            <person name="Baroncelli R."/>
        </authorList>
    </citation>
    <scope>NUCLEOTIDE SEQUENCE</scope>
    <source>
        <strain evidence="3">T6085</strain>
    </source>
</reference>
<evidence type="ECO:0000313" key="4">
    <source>
        <dbReference type="Proteomes" id="UP000054821"/>
    </source>
</evidence>
<protein>
    <submittedName>
        <fullName evidence="3">Uncharacterized protein</fullName>
    </submittedName>
</protein>
<reference evidence="2 5" key="2">
    <citation type="submission" date="2017-02" db="EMBL/GenBank/DDBJ databases">
        <title>Genomes of Trichoderma spp. with biocontrol activity.</title>
        <authorList>
            <person name="Gardiner D."/>
            <person name="Kazan K."/>
            <person name="Vos C."/>
            <person name="Harvey P."/>
        </authorList>
    </citation>
    <scope>NUCLEOTIDE SEQUENCE [LARGE SCALE GENOMIC DNA]</scope>
    <source>
        <strain evidence="2 5">A5MH</strain>
    </source>
</reference>
<comment type="caution">
    <text evidence="3">The sequence shown here is derived from an EMBL/GenBank/DDBJ whole genome shotgun (WGS) entry which is preliminary data.</text>
</comment>
<dbReference type="InterPro" id="IPR053178">
    <property type="entry name" value="Osmoadaptation_assoc"/>
</dbReference>
<evidence type="ECO:0000313" key="5">
    <source>
        <dbReference type="Proteomes" id="UP000236546"/>
    </source>
</evidence>
<dbReference type="AlphaFoldDB" id="A0A0W7VQ46"/>
<dbReference type="GeneID" id="29985228"/>
<dbReference type="PANTHER" id="PTHR38111">
    <property type="entry name" value="ZN(2)-C6 FUNGAL-TYPE DOMAIN-CONTAINING PROTEIN-RELATED"/>
    <property type="match status" value="1"/>
</dbReference>
<organism evidence="3 4">
    <name type="scientific">Trichoderma gamsii</name>
    <dbReference type="NCBI Taxonomy" id="398673"/>
    <lineage>
        <taxon>Eukaryota</taxon>
        <taxon>Fungi</taxon>
        <taxon>Dikarya</taxon>
        <taxon>Ascomycota</taxon>
        <taxon>Pezizomycotina</taxon>
        <taxon>Sordariomycetes</taxon>
        <taxon>Hypocreomycetidae</taxon>
        <taxon>Hypocreales</taxon>
        <taxon>Hypocreaceae</taxon>
        <taxon>Trichoderma</taxon>
    </lineage>
</organism>
<evidence type="ECO:0000313" key="3">
    <source>
        <dbReference type="EMBL" id="PON23420.1"/>
    </source>
</evidence>
<dbReference type="EMBL" id="JPDN02000029">
    <property type="protein sequence ID" value="PON23420.1"/>
    <property type="molecule type" value="Genomic_DNA"/>
</dbReference>
<proteinExistence type="predicted"/>
<dbReference type="RefSeq" id="XP_018661595.1">
    <property type="nucleotide sequence ID" value="XM_018805145.1"/>
</dbReference>
<dbReference type="Proteomes" id="UP000054821">
    <property type="component" value="Unassembled WGS sequence"/>
</dbReference>
<dbReference type="InterPro" id="IPR021858">
    <property type="entry name" value="Fun_TF"/>
</dbReference>
<evidence type="ECO:0000256" key="1">
    <source>
        <dbReference type="ARBA" id="ARBA00023242"/>
    </source>
</evidence>
<dbReference type="EMBL" id="MTYH01000036">
    <property type="protein sequence ID" value="PNP44006.1"/>
    <property type="molecule type" value="Genomic_DNA"/>
</dbReference>